<protein>
    <submittedName>
        <fullName evidence="3">Uncharacterized protein</fullName>
    </submittedName>
</protein>
<dbReference type="AlphaFoldDB" id="A0A1Q9F5P0"/>
<feature type="region of interest" description="Disordered" evidence="1">
    <location>
        <begin position="117"/>
        <end position="164"/>
    </location>
</feature>
<dbReference type="EMBL" id="LSRX01000008">
    <property type="protein sequence ID" value="OLQ15008.1"/>
    <property type="molecule type" value="Genomic_DNA"/>
</dbReference>
<evidence type="ECO:0000256" key="1">
    <source>
        <dbReference type="SAM" id="MobiDB-lite"/>
    </source>
</evidence>
<name>A0A1Q9F5P0_SYMMI</name>
<feature type="compositionally biased region" description="Polar residues" evidence="1">
    <location>
        <begin position="121"/>
        <end position="145"/>
    </location>
</feature>
<dbReference type="Proteomes" id="UP000186817">
    <property type="component" value="Unassembled WGS sequence"/>
</dbReference>
<organism evidence="3 4">
    <name type="scientific">Symbiodinium microadriaticum</name>
    <name type="common">Dinoflagellate</name>
    <name type="synonym">Zooxanthella microadriatica</name>
    <dbReference type="NCBI Taxonomy" id="2951"/>
    <lineage>
        <taxon>Eukaryota</taxon>
        <taxon>Sar</taxon>
        <taxon>Alveolata</taxon>
        <taxon>Dinophyceae</taxon>
        <taxon>Suessiales</taxon>
        <taxon>Symbiodiniaceae</taxon>
        <taxon>Symbiodinium</taxon>
    </lineage>
</organism>
<sequence length="164" mass="17874">MILTFTSFMTMTSVIVMVSGSSTSSFSVNTSSRRILIVILSIMIAIMAFITIITWHVLRLFGRGADLQLDTAHGCVDLGWSKRAAFVRHPQLLRLAGQPTSEEAVVPQSDERFGPVPLGSVLQNASQNKPNEQLQTTTCLEQEAQNAADPSVPPLPLQDALHDQ</sequence>
<evidence type="ECO:0000313" key="4">
    <source>
        <dbReference type="Proteomes" id="UP000186817"/>
    </source>
</evidence>
<keyword evidence="4" id="KW-1185">Reference proteome</keyword>
<comment type="caution">
    <text evidence="3">The sequence shown here is derived from an EMBL/GenBank/DDBJ whole genome shotgun (WGS) entry which is preliminary data.</text>
</comment>
<gene>
    <name evidence="3" type="ORF">AK812_SmicGene859</name>
</gene>
<accession>A0A1Q9F5P0</accession>
<reference evidence="3 4" key="1">
    <citation type="submission" date="2016-02" db="EMBL/GenBank/DDBJ databases">
        <title>Genome analysis of coral dinoflagellate symbionts highlights evolutionary adaptations to a symbiotic lifestyle.</title>
        <authorList>
            <person name="Aranda M."/>
            <person name="Li Y."/>
            <person name="Liew Y.J."/>
            <person name="Baumgarten S."/>
            <person name="Simakov O."/>
            <person name="Wilson M."/>
            <person name="Piel J."/>
            <person name="Ashoor H."/>
            <person name="Bougouffa S."/>
            <person name="Bajic V.B."/>
            <person name="Ryu T."/>
            <person name="Ravasi T."/>
            <person name="Bayer T."/>
            <person name="Micklem G."/>
            <person name="Kim H."/>
            <person name="Bhak J."/>
            <person name="Lajeunesse T.C."/>
            <person name="Voolstra C.R."/>
        </authorList>
    </citation>
    <scope>NUCLEOTIDE SEQUENCE [LARGE SCALE GENOMIC DNA]</scope>
    <source>
        <strain evidence="3 4">CCMP2467</strain>
    </source>
</reference>
<evidence type="ECO:0000256" key="2">
    <source>
        <dbReference type="SAM" id="Phobius"/>
    </source>
</evidence>
<keyword evidence="2" id="KW-0812">Transmembrane</keyword>
<proteinExistence type="predicted"/>
<feature type="transmembrane region" description="Helical" evidence="2">
    <location>
        <begin position="35"/>
        <end position="58"/>
    </location>
</feature>
<keyword evidence="2" id="KW-0472">Membrane</keyword>
<evidence type="ECO:0000313" key="3">
    <source>
        <dbReference type="EMBL" id="OLQ15008.1"/>
    </source>
</evidence>
<keyword evidence="2" id="KW-1133">Transmembrane helix</keyword>